<comment type="subcellular location">
    <subcellularLocation>
        <location evidence="1">Membrane</location>
        <topology evidence="1">Multi-pass membrane protein</topology>
    </subcellularLocation>
</comment>
<evidence type="ECO:0000256" key="4">
    <source>
        <dbReference type="ARBA" id="ARBA00022692"/>
    </source>
</evidence>
<comment type="similarity">
    <text evidence="2">Belongs to the bacterial sugar transferase family.</text>
</comment>
<dbReference type="EMBL" id="DVFJ01000031">
    <property type="protein sequence ID" value="HIQ72272.1"/>
    <property type="molecule type" value="Genomic_DNA"/>
</dbReference>
<evidence type="ECO:0000256" key="2">
    <source>
        <dbReference type="ARBA" id="ARBA00006464"/>
    </source>
</evidence>
<keyword evidence="6 7" id="KW-0472">Membrane</keyword>
<comment type="caution">
    <text evidence="9">The sequence shown here is derived from an EMBL/GenBank/DDBJ whole genome shotgun (WGS) entry which is preliminary data.</text>
</comment>
<dbReference type="InterPro" id="IPR017473">
    <property type="entry name" value="Undecaprenyl-P_gluc_Ptfrase"/>
</dbReference>
<name>A0A9D0ZAM5_9FIRM</name>
<dbReference type="PANTHER" id="PTHR30576:SF0">
    <property type="entry name" value="UNDECAPRENYL-PHOSPHATE N-ACETYLGALACTOSAMINYL 1-PHOSPHATE TRANSFERASE-RELATED"/>
    <property type="match status" value="1"/>
</dbReference>
<dbReference type="InterPro" id="IPR036291">
    <property type="entry name" value="NAD(P)-bd_dom_sf"/>
</dbReference>
<dbReference type="GO" id="GO:0089702">
    <property type="term" value="F:undecaprenyl-phosphate glucose phosphotransferase activity"/>
    <property type="evidence" value="ECO:0007669"/>
    <property type="project" value="UniProtKB-EC"/>
</dbReference>
<feature type="transmembrane region" description="Helical" evidence="7">
    <location>
        <begin position="114"/>
        <end position="134"/>
    </location>
</feature>
<dbReference type="Gene3D" id="3.40.50.720">
    <property type="entry name" value="NAD(P)-binding Rossmann-like Domain"/>
    <property type="match status" value="1"/>
</dbReference>
<dbReference type="PANTHER" id="PTHR30576">
    <property type="entry name" value="COLANIC BIOSYNTHESIS UDP-GLUCOSE LIPID CARRIER TRANSFERASE"/>
    <property type="match status" value="1"/>
</dbReference>
<evidence type="ECO:0000313" key="10">
    <source>
        <dbReference type="Proteomes" id="UP000886887"/>
    </source>
</evidence>
<reference evidence="9" key="1">
    <citation type="submission" date="2020-10" db="EMBL/GenBank/DDBJ databases">
        <authorList>
            <person name="Gilroy R."/>
        </authorList>
    </citation>
    <scope>NUCLEOTIDE SEQUENCE</scope>
    <source>
        <strain evidence="9">ChiSxjej2B14-6234</strain>
    </source>
</reference>
<dbReference type="GO" id="GO:0016020">
    <property type="term" value="C:membrane"/>
    <property type="evidence" value="ECO:0007669"/>
    <property type="project" value="UniProtKB-SubCell"/>
</dbReference>
<keyword evidence="3 9" id="KW-0808">Transferase</keyword>
<dbReference type="NCBIfam" id="TIGR03023">
    <property type="entry name" value="WcaJ_sugtrans"/>
    <property type="match status" value="1"/>
</dbReference>
<feature type="transmembrane region" description="Helical" evidence="7">
    <location>
        <begin position="12"/>
        <end position="35"/>
    </location>
</feature>
<protein>
    <submittedName>
        <fullName evidence="9">Undecaprenyl-phosphate glucose phosphotransferase</fullName>
        <ecNumber evidence="9">2.7.8.31</ecNumber>
    </submittedName>
</protein>
<dbReference type="SUPFAM" id="SSF51735">
    <property type="entry name" value="NAD(P)-binding Rossmann-fold domains"/>
    <property type="match status" value="1"/>
</dbReference>
<dbReference type="InterPro" id="IPR017475">
    <property type="entry name" value="EPS_sugar_tfrase"/>
</dbReference>
<feature type="transmembrane region" description="Helical" evidence="7">
    <location>
        <begin position="81"/>
        <end position="102"/>
    </location>
</feature>
<dbReference type="Pfam" id="PF13727">
    <property type="entry name" value="CoA_binding_3"/>
    <property type="match status" value="1"/>
</dbReference>
<dbReference type="NCBIfam" id="TIGR03025">
    <property type="entry name" value="EPS_sugtrans"/>
    <property type="match status" value="1"/>
</dbReference>
<dbReference type="EC" id="2.7.8.31" evidence="9"/>
<dbReference type="InterPro" id="IPR003362">
    <property type="entry name" value="Bact_transf"/>
</dbReference>
<organism evidence="9 10">
    <name type="scientific">Candidatus Onthenecus intestinigallinarum</name>
    <dbReference type="NCBI Taxonomy" id="2840875"/>
    <lineage>
        <taxon>Bacteria</taxon>
        <taxon>Bacillati</taxon>
        <taxon>Bacillota</taxon>
        <taxon>Clostridia</taxon>
        <taxon>Eubacteriales</taxon>
        <taxon>Candidatus Onthenecus</taxon>
    </lineage>
</organism>
<accession>A0A9D0ZAM5</accession>
<evidence type="ECO:0000256" key="1">
    <source>
        <dbReference type="ARBA" id="ARBA00004141"/>
    </source>
</evidence>
<keyword evidence="4 7" id="KW-0812">Transmembrane</keyword>
<keyword evidence="5 7" id="KW-1133">Transmembrane helix</keyword>
<evidence type="ECO:0000313" key="9">
    <source>
        <dbReference type="EMBL" id="HIQ72272.1"/>
    </source>
</evidence>
<sequence>MIKQHQRQLNQINGALDALAAFAAMMLAFVIRFYLRDDGAIAYGVASHVLVAFGNAALHLVVYSAMGFYKPHRSMRYYAEIWQIVVAESLCFAIVLSVFYFFKLPNFSRAMLGYSYALGIALCVCKRMTIRLMLRAYRRRGFNQKHVVLVGCGSTAADYLRILDVHREYGFRVAGYVADDASWGRVKHLGGYDALEDVLNRLKPDEAVLAMAARDYTHIEDAIRACEKTGTPLSIIPCYDRYISSRMQVEEIDGLNVVGIRSIPLDNLMNAAVKRAMDVVGSLALLVLTSPLMLVAAVGIRITSPGPVIFRQERVGRHKQTFEMYKFRSMRPNAEQDSAWSKSEDARRTRFGAFLRKFSIDELPQLVNVLKGDMSLVGPRPEIPYFVDKFKEEVPLYMIKHYVRPGITGWAQVCGFRGDTSIPKRVEHDIYYIEHWTLGFDLKILFLTLFRFANDEKLSAGGTPKARA</sequence>
<evidence type="ECO:0000256" key="5">
    <source>
        <dbReference type="ARBA" id="ARBA00022989"/>
    </source>
</evidence>
<evidence type="ECO:0000256" key="6">
    <source>
        <dbReference type="ARBA" id="ARBA00023136"/>
    </source>
</evidence>
<feature type="domain" description="Bacterial sugar transferase" evidence="8">
    <location>
        <begin position="274"/>
        <end position="451"/>
    </location>
</feature>
<reference evidence="9" key="2">
    <citation type="journal article" date="2021" name="PeerJ">
        <title>Extensive microbial diversity within the chicken gut microbiome revealed by metagenomics and culture.</title>
        <authorList>
            <person name="Gilroy R."/>
            <person name="Ravi A."/>
            <person name="Getino M."/>
            <person name="Pursley I."/>
            <person name="Horton D.L."/>
            <person name="Alikhan N.F."/>
            <person name="Baker D."/>
            <person name="Gharbi K."/>
            <person name="Hall N."/>
            <person name="Watson M."/>
            <person name="Adriaenssens E.M."/>
            <person name="Foster-Nyarko E."/>
            <person name="Jarju S."/>
            <person name="Secka A."/>
            <person name="Antonio M."/>
            <person name="Oren A."/>
            <person name="Chaudhuri R.R."/>
            <person name="La Ragione R."/>
            <person name="Hildebrand F."/>
            <person name="Pallen M.J."/>
        </authorList>
    </citation>
    <scope>NUCLEOTIDE SEQUENCE</scope>
    <source>
        <strain evidence="9">ChiSxjej2B14-6234</strain>
    </source>
</reference>
<evidence type="ECO:0000256" key="7">
    <source>
        <dbReference type="SAM" id="Phobius"/>
    </source>
</evidence>
<dbReference type="Pfam" id="PF02397">
    <property type="entry name" value="Bac_transf"/>
    <property type="match status" value="1"/>
</dbReference>
<evidence type="ECO:0000256" key="3">
    <source>
        <dbReference type="ARBA" id="ARBA00022679"/>
    </source>
</evidence>
<feature type="transmembrane region" description="Helical" evidence="7">
    <location>
        <begin position="279"/>
        <end position="300"/>
    </location>
</feature>
<feature type="transmembrane region" description="Helical" evidence="7">
    <location>
        <begin position="41"/>
        <end position="69"/>
    </location>
</feature>
<gene>
    <name evidence="9" type="ORF">IAB73_08720</name>
</gene>
<dbReference type="AlphaFoldDB" id="A0A9D0ZAM5"/>
<dbReference type="Proteomes" id="UP000886887">
    <property type="component" value="Unassembled WGS sequence"/>
</dbReference>
<proteinExistence type="inferred from homology"/>
<evidence type="ECO:0000259" key="8">
    <source>
        <dbReference type="Pfam" id="PF02397"/>
    </source>
</evidence>